<comment type="caution">
    <text evidence="9">The sequence shown here is derived from an EMBL/GenBank/DDBJ whole genome shotgun (WGS) entry which is preliminary data.</text>
</comment>
<dbReference type="PROSITE" id="PS51352">
    <property type="entry name" value="THIOREDOXIN_2"/>
    <property type="match status" value="1"/>
</dbReference>
<dbReference type="Gene3D" id="3.40.30.10">
    <property type="entry name" value="Glutaredoxin"/>
    <property type="match status" value="1"/>
</dbReference>
<evidence type="ECO:0000259" key="8">
    <source>
        <dbReference type="PROSITE" id="PS51352"/>
    </source>
</evidence>
<comment type="similarity">
    <text evidence="1">Belongs to the thioredoxin family. DsbA subfamily.</text>
</comment>
<evidence type="ECO:0000313" key="10">
    <source>
        <dbReference type="Proteomes" id="UP001595821"/>
    </source>
</evidence>
<organism evidence="9 10">
    <name type="scientific">Natribaculum luteum</name>
    <dbReference type="NCBI Taxonomy" id="1586232"/>
    <lineage>
        <taxon>Archaea</taxon>
        <taxon>Methanobacteriati</taxon>
        <taxon>Methanobacteriota</taxon>
        <taxon>Stenosarchaea group</taxon>
        <taxon>Halobacteria</taxon>
        <taxon>Halobacteriales</taxon>
        <taxon>Natrialbaceae</taxon>
        <taxon>Natribaculum</taxon>
    </lineage>
</organism>
<proteinExistence type="inferred from homology"/>
<dbReference type="Pfam" id="PF13462">
    <property type="entry name" value="Thioredoxin_4"/>
    <property type="match status" value="1"/>
</dbReference>
<dbReference type="RefSeq" id="WP_246970003.1">
    <property type="nucleotide sequence ID" value="NZ_CP095397.1"/>
</dbReference>
<comment type="similarity">
    <text evidence="2">Belongs to the glutaredoxin family.</text>
</comment>
<accession>A0ABD5P430</accession>
<dbReference type="SUPFAM" id="SSF52833">
    <property type="entry name" value="Thioredoxin-like"/>
    <property type="match status" value="1"/>
</dbReference>
<keyword evidence="4" id="KW-0249">Electron transport</keyword>
<reference evidence="9 10" key="1">
    <citation type="journal article" date="2014" name="Int. J. Syst. Evol. Microbiol.">
        <title>Complete genome sequence of Corynebacterium casei LMG S-19264T (=DSM 44701T), isolated from a smear-ripened cheese.</title>
        <authorList>
            <consortium name="US DOE Joint Genome Institute (JGI-PGF)"/>
            <person name="Walter F."/>
            <person name="Albersmeier A."/>
            <person name="Kalinowski J."/>
            <person name="Ruckert C."/>
        </authorList>
    </citation>
    <scope>NUCLEOTIDE SEQUENCE [LARGE SCALE GENOMIC DNA]</scope>
    <source>
        <strain evidence="9 10">IBRC-M 10912</strain>
    </source>
</reference>
<keyword evidence="3" id="KW-0732">Signal</keyword>
<dbReference type="PANTHER" id="PTHR13887:SF14">
    <property type="entry name" value="DISULFIDE BOND FORMATION PROTEIN D"/>
    <property type="match status" value="1"/>
</dbReference>
<keyword evidence="6" id="KW-1015">Disulfide bond</keyword>
<dbReference type="GO" id="GO:0016491">
    <property type="term" value="F:oxidoreductase activity"/>
    <property type="evidence" value="ECO:0007669"/>
    <property type="project" value="UniProtKB-KW"/>
</dbReference>
<keyword evidence="5" id="KW-0560">Oxidoreductase</keyword>
<dbReference type="InterPro" id="IPR013766">
    <property type="entry name" value="Thioredoxin_domain"/>
</dbReference>
<dbReference type="InterPro" id="IPR012336">
    <property type="entry name" value="Thioredoxin-like_fold"/>
</dbReference>
<keyword evidence="7" id="KW-0676">Redox-active center</keyword>
<evidence type="ECO:0000256" key="1">
    <source>
        <dbReference type="ARBA" id="ARBA00005791"/>
    </source>
</evidence>
<evidence type="ECO:0000256" key="3">
    <source>
        <dbReference type="ARBA" id="ARBA00022729"/>
    </source>
</evidence>
<evidence type="ECO:0000256" key="4">
    <source>
        <dbReference type="ARBA" id="ARBA00022982"/>
    </source>
</evidence>
<feature type="domain" description="Thioredoxin" evidence="8">
    <location>
        <begin position="17"/>
        <end position="219"/>
    </location>
</feature>
<dbReference type="Proteomes" id="UP001595821">
    <property type="component" value="Unassembled WGS sequence"/>
</dbReference>
<dbReference type="PROSITE" id="PS51257">
    <property type="entry name" value="PROKAR_LIPOPROTEIN"/>
    <property type="match status" value="1"/>
</dbReference>
<gene>
    <name evidence="9" type="ORF">ACFOZ7_19340</name>
</gene>
<sequence length="219" mass="23156">MDGSRRPNVPVTSRRALLAAASAGAVGAVAGCLGGGNSGDGDCSGEQITDLESPARGDSDAPVTVTVYSDFSCPHCATFALEKAPTLEDDIADGRVRYVHRDFPIPVSEEWARPAANAARAVQYHVDDATFFEYTSRLYQNQQNLGTDLFGDAADDVDAPREDVVSAAEDQPFCEVISDDRQEGLDRGVEGTPTVFVDGEMLVNPSVEDLRAAVDGAGE</sequence>
<evidence type="ECO:0000256" key="7">
    <source>
        <dbReference type="ARBA" id="ARBA00023284"/>
    </source>
</evidence>
<dbReference type="EMBL" id="JBHSDJ010000130">
    <property type="protein sequence ID" value="MFC4249055.1"/>
    <property type="molecule type" value="Genomic_DNA"/>
</dbReference>
<dbReference type="AlphaFoldDB" id="A0ABD5P430"/>
<name>A0ABD5P430_9EURY</name>
<evidence type="ECO:0000256" key="2">
    <source>
        <dbReference type="ARBA" id="ARBA00007787"/>
    </source>
</evidence>
<protein>
    <submittedName>
        <fullName evidence="9">Thioredoxin domain-containing protein</fullName>
    </submittedName>
</protein>
<dbReference type="PANTHER" id="PTHR13887">
    <property type="entry name" value="GLUTATHIONE S-TRANSFERASE KAPPA"/>
    <property type="match status" value="1"/>
</dbReference>
<dbReference type="GeneID" id="71855536"/>
<dbReference type="InterPro" id="IPR036249">
    <property type="entry name" value="Thioredoxin-like_sf"/>
</dbReference>
<evidence type="ECO:0000313" key="9">
    <source>
        <dbReference type="EMBL" id="MFC4249055.1"/>
    </source>
</evidence>
<keyword evidence="4" id="KW-0813">Transport</keyword>
<evidence type="ECO:0000256" key="5">
    <source>
        <dbReference type="ARBA" id="ARBA00023002"/>
    </source>
</evidence>
<evidence type="ECO:0000256" key="6">
    <source>
        <dbReference type="ARBA" id="ARBA00023157"/>
    </source>
</evidence>